<comment type="caution">
    <text evidence="9">The sequence shown here is derived from an EMBL/GenBank/DDBJ whole genome shotgun (WGS) entry which is preliminary data.</text>
</comment>
<dbReference type="InterPro" id="IPR018107">
    <property type="entry name" value="Na-dicarboxylate_symporter_CS"/>
</dbReference>
<dbReference type="GO" id="GO:0005886">
    <property type="term" value="C:plasma membrane"/>
    <property type="evidence" value="ECO:0007669"/>
    <property type="project" value="UniProtKB-SubCell"/>
</dbReference>
<evidence type="ECO:0000256" key="6">
    <source>
        <dbReference type="ARBA" id="ARBA00022989"/>
    </source>
</evidence>
<feature type="transmembrane region" description="Helical" evidence="8">
    <location>
        <begin position="204"/>
        <end position="224"/>
    </location>
</feature>
<feature type="transmembrane region" description="Helical" evidence="8">
    <location>
        <begin position="20"/>
        <end position="42"/>
    </location>
</feature>
<evidence type="ECO:0000256" key="1">
    <source>
        <dbReference type="ARBA" id="ARBA00004651"/>
    </source>
</evidence>
<evidence type="ECO:0000256" key="4">
    <source>
        <dbReference type="ARBA" id="ARBA00022692"/>
    </source>
</evidence>
<feature type="transmembrane region" description="Helical" evidence="8">
    <location>
        <begin position="154"/>
        <end position="173"/>
    </location>
</feature>
<sequence length="428" mass="44814">MQQPTESSAKKRSWWQRYLAFPLIWKFGIALVLGLLAGLVVGPQIAVVQPLGDLFLRLLQMLVIPLVLLTLVSGAASVSPASLGRIGGKVFGYYMVTSVIALVLGIGLALVFRPGLGLDMPGEGEEPEEAPSLVETFLNIIPENIFQSLAEGNVLAVIFVAVIAGLALGSMLYSENDRMRTLAEPVKHLSDAGCEIMFKIVRGVLEYGPIGVFALIAAVVGETGTDSLLPMLELTGTVYLGIALMIGVYALLLLAFGTNLRQFFGAAKDPMLTAYVTRSSSGTLPVTMRAAQKLGIREGTYGFSLPLGATINMDGTALYVGVSTLFVANVSGVDLTVVQLLEVVAVGVLASIGTAGVPGAGLIMLSLAISQAGLPFAAVALVAGVDALLDMARTMCNVTGDLVCTRIVAKSEGQIDDPRAEERRSSTA</sequence>
<proteinExistence type="predicted"/>
<keyword evidence="6 8" id="KW-1133">Transmembrane helix</keyword>
<feature type="transmembrane region" description="Helical" evidence="8">
    <location>
        <begin position="361"/>
        <end position="385"/>
    </location>
</feature>
<reference evidence="9" key="1">
    <citation type="journal article" date="2021" name="PeerJ">
        <title>Extensive microbial diversity within the chicken gut microbiome revealed by metagenomics and culture.</title>
        <authorList>
            <person name="Gilroy R."/>
            <person name="Ravi A."/>
            <person name="Getino M."/>
            <person name="Pursley I."/>
            <person name="Horton D.L."/>
            <person name="Alikhan N.F."/>
            <person name="Baker D."/>
            <person name="Gharbi K."/>
            <person name="Hall N."/>
            <person name="Watson M."/>
            <person name="Adriaenssens E.M."/>
            <person name="Foster-Nyarko E."/>
            <person name="Jarju S."/>
            <person name="Secka A."/>
            <person name="Antonio M."/>
            <person name="Oren A."/>
            <person name="Chaudhuri R.R."/>
            <person name="La Ragione R."/>
            <person name="Hildebrand F."/>
            <person name="Pallen M.J."/>
        </authorList>
    </citation>
    <scope>NUCLEOTIDE SEQUENCE</scope>
    <source>
        <strain evidence="9">ChiGjej4B4-7305</strain>
    </source>
</reference>
<accession>A0A9D2J5N6</accession>
<keyword evidence="4 8" id="KW-0812">Transmembrane</keyword>
<dbReference type="EMBL" id="DXBY01000303">
    <property type="protein sequence ID" value="HIZ37581.1"/>
    <property type="molecule type" value="Genomic_DNA"/>
</dbReference>
<dbReference type="Gene3D" id="1.10.3860.10">
    <property type="entry name" value="Sodium:dicarboxylate symporter"/>
    <property type="match status" value="1"/>
</dbReference>
<feature type="transmembrane region" description="Helical" evidence="8">
    <location>
        <begin position="90"/>
        <end position="112"/>
    </location>
</feature>
<evidence type="ECO:0000313" key="9">
    <source>
        <dbReference type="EMBL" id="HIZ37581.1"/>
    </source>
</evidence>
<feature type="transmembrane region" description="Helical" evidence="8">
    <location>
        <begin position="236"/>
        <end position="256"/>
    </location>
</feature>
<dbReference type="PANTHER" id="PTHR42865:SF7">
    <property type="entry name" value="PROTON_GLUTAMATE-ASPARTATE SYMPORTER"/>
    <property type="match status" value="1"/>
</dbReference>
<evidence type="ECO:0000256" key="7">
    <source>
        <dbReference type="ARBA" id="ARBA00023136"/>
    </source>
</evidence>
<evidence type="ECO:0000256" key="2">
    <source>
        <dbReference type="ARBA" id="ARBA00022448"/>
    </source>
</evidence>
<dbReference type="GO" id="GO:0006835">
    <property type="term" value="P:dicarboxylic acid transport"/>
    <property type="evidence" value="ECO:0007669"/>
    <property type="project" value="UniProtKB-ARBA"/>
</dbReference>
<feature type="transmembrane region" description="Helical" evidence="8">
    <location>
        <begin position="54"/>
        <end position="78"/>
    </location>
</feature>
<dbReference type="FunFam" id="1.10.3860.10:FF:000001">
    <property type="entry name" value="C4-dicarboxylate transport protein"/>
    <property type="match status" value="1"/>
</dbReference>
<dbReference type="GO" id="GO:0015293">
    <property type="term" value="F:symporter activity"/>
    <property type="evidence" value="ECO:0007669"/>
    <property type="project" value="UniProtKB-KW"/>
</dbReference>
<gene>
    <name evidence="9" type="ORF">H9815_17530</name>
</gene>
<keyword evidence="2" id="KW-0813">Transport</keyword>
<evidence type="ECO:0000256" key="3">
    <source>
        <dbReference type="ARBA" id="ARBA00022475"/>
    </source>
</evidence>
<keyword evidence="7 8" id="KW-0472">Membrane</keyword>
<dbReference type="PRINTS" id="PR00173">
    <property type="entry name" value="EDTRNSPORT"/>
</dbReference>
<protein>
    <submittedName>
        <fullName evidence="9">Dicarboxylate/amino acid:cation symporter</fullName>
    </submittedName>
</protein>
<keyword evidence="5" id="KW-0769">Symport</keyword>
<dbReference type="SUPFAM" id="SSF118215">
    <property type="entry name" value="Proton glutamate symport protein"/>
    <property type="match status" value="1"/>
</dbReference>
<dbReference type="Proteomes" id="UP000824037">
    <property type="component" value="Unassembled WGS sequence"/>
</dbReference>
<evidence type="ECO:0000256" key="5">
    <source>
        <dbReference type="ARBA" id="ARBA00022847"/>
    </source>
</evidence>
<comment type="subcellular location">
    <subcellularLocation>
        <location evidence="1">Cell membrane</location>
        <topology evidence="1">Multi-pass membrane protein</topology>
    </subcellularLocation>
</comment>
<dbReference type="Pfam" id="PF00375">
    <property type="entry name" value="SDF"/>
    <property type="match status" value="1"/>
</dbReference>
<dbReference type="AlphaFoldDB" id="A0A9D2J5N6"/>
<dbReference type="InterPro" id="IPR001991">
    <property type="entry name" value="Na-dicarboxylate_symporter"/>
</dbReference>
<name>A0A9D2J5N6_9MICO</name>
<evidence type="ECO:0000313" key="10">
    <source>
        <dbReference type="Proteomes" id="UP000824037"/>
    </source>
</evidence>
<dbReference type="PANTHER" id="PTHR42865">
    <property type="entry name" value="PROTON/GLUTAMATE-ASPARTATE SYMPORTER"/>
    <property type="match status" value="1"/>
</dbReference>
<evidence type="ECO:0000256" key="8">
    <source>
        <dbReference type="SAM" id="Phobius"/>
    </source>
</evidence>
<organism evidence="9 10">
    <name type="scientific">Candidatus Ruania gallistercoris</name>
    <dbReference type="NCBI Taxonomy" id="2838746"/>
    <lineage>
        <taxon>Bacteria</taxon>
        <taxon>Bacillati</taxon>
        <taxon>Actinomycetota</taxon>
        <taxon>Actinomycetes</taxon>
        <taxon>Micrococcales</taxon>
        <taxon>Ruaniaceae</taxon>
        <taxon>Ruania</taxon>
    </lineage>
</organism>
<dbReference type="InterPro" id="IPR036458">
    <property type="entry name" value="Na:dicarbo_symporter_sf"/>
</dbReference>
<dbReference type="PROSITE" id="PS00713">
    <property type="entry name" value="NA_DICARBOXYL_SYMP_1"/>
    <property type="match status" value="1"/>
</dbReference>
<reference evidence="9" key="2">
    <citation type="submission" date="2021-04" db="EMBL/GenBank/DDBJ databases">
        <authorList>
            <person name="Gilroy R."/>
        </authorList>
    </citation>
    <scope>NUCLEOTIDE SEQUENCE</scope>
    <source>
        <strain evidence="9">ChiGjej4B4-7305</strain>
    </source>
</reference>
<keyword evidence="3" id="KW-1003">Cell membrane</keyword>